<dbReference type="PANTHER" id="PTHR12840">
    <property type="entry name" value="NADH-UBIQUINONE OXIDOREDUCTASE ASHI SUBUNIT"/>
    <property type="match status" value="1"/>
</dbReference>
<accession>A0A1B2JC21</accession>
<evidence type="ECO:0000313" key="2">
    <source>
        <dbReference type="EMBL" id="ANZ75542.1"/>
    </source>
</evidence>
<proteinExistence type="predicted"/>
<dbReference type="Pfam" id="PF05821">
    <property type="entry name" value="NDUF_B8"/>
    <property type="match status" value="1"/>
</dbReference>
<gene>
    <name evidence="2" type="ORF">ATY40_BA7503176</name>
</gene>
<dbReference type="InterPro" id="IPR008699">
    <property type="entry name" value="NDUFB8"/>
</dbReference>
<dbReference type="PANTHER" id="PTHR12840:SF1">
    <property type="entry name" value="NADH DEHYDROGENASE [UBIQUINONE] 1 BETA SUBCOMPLEX SUBUNIT 8, MITOCHONDRIAL"/>
    <property type="match status" value="1"/>
</dbReference>
<feature type="transmembrane region" description="Helical" evidence="1">
    <location>
        <begin position="97"/>
        <end position="118"/>
    </location>
</feature>
<name>A0A1B2JC21_PICPA</name>
<dbReference type="AlphaFoldDB" id="A0A1B2JC21"/>
<sequence length="156" mass="17944">MLRQSYRLAGKTNCITTSSVFTRNKSFLPHFIPKNYSYGDYPRLKPENLQKRDPYLKYDDQANKRNFNEPLHPQQDDLDMWAPDHFDFVQDSTALKWFGTFFGVLAVFSSVIYIGGLYPEKPANPRNYPFSGLAKDLGASSEEDTLLYAAKIDKSI</sequence>
<reference evidence="2 3" key="1">
    <citation type="submission" date="2016-02" db="EMBL/GenBank/DDBJ databases">
        <title>Comparative genomic and transcriptomic foundation for Pichia pastoris.</title>
        <authorList>
            <person name="Love K.R."/>
            <person name="Shah K.A."/>
            <person name="Whittaker C.A."/>
            <person name="Wu J."/>
            <person name="Bartlett M.C."/>
            <person name="Ma D."/>
            <person name="Leeson R.L."/>
            <person name="Priest M."/>
            <person name="Young S.K."/>
            <person name="Love J.C."/>
        </authorList>
    </citation>
    <scope>NUCLEOTIDE SEQUENCE [LARGE SCALE GENOMIC DNA]</scope>
    <source>
        <strain evidence="2 3">ATCC 28485</strain>
    </source>
</reference>
<organism evidence="2 3">
    <name type="scientific">Komagataella pastoris</name>
    <name type="common">Yeast</name>
    <name type="synonym">Pichia pastoris</name>
    <dbReference type="NCBI Taxonomy" id="4922"/>
    <lineage>
        <taxon>Eukaryota</taxon>
        <taxon>Fungi</taxon>
        <taxon>Dikarya</taxon>
        <taxon>Ascomycota</taxon>
        <taxon>Saccharomycotina</taxon>
        <taxon>Pichiomycetes</taxon>
        <taxon>Pichiales</taxon>
        <taxon>Pichiaceae</taxon>
        <taxon>Komagataella</taxon>
    </lineage>
</organism>
<dbReference type="OrthoDB" id="2014058at2759"/>
<dbReference type="EMBL" id="CP014585">
    <property type="protein sequence ID" value="ANZ75542.1"/>
    <property type="molecule type" value="Genomic_DNA"/>
</dbReference>
<protein>
    <submittedName>
        <fullName evidence="2">BA75_03176T0</fullName>
    </submittedName>
</protein>
<keyword evidence="1" id="KW-1133">Transmembrane helix</keyword>
<keyword evidence="1" id="KW-0812">Transmembrane</keyword>
<evidence type="ECO:0000256" key="1">
    <source>
        <dbReference type="SAM" id="Phobius"/>
    </source>
</evidence>
<dbReference type="Proteomes" id="UP000094565">
    <property type="component" value="Chromosome 2"/>
</dbReference>
<dbReference type="GO" id="GO:0005739">
    <property type="term" value="C:mitochondrion"/>
    <property type="evidence" value="ECO:0007669"/>
    <property type="project" value="InterPro"/>
</dbReference>
<evidence type="ECO:0000313" key="3">
    <source>
        <dbReference type="Proteomes" id="UP000094565"/>
    </source>
</evidence>
<keyword evidence="1" id="KW-0472">Membrane</keyword>
<keyword evidence="3" id="KW-1185">Reference proteome</keyword>